<proteinExistence type="inferred from homology"/>
<reference evidence="7 8" key="1">
    <citation type="journal article" date="2015" name="Nature">
        <title>rRNA introns, odd ribosomes, and small enigmatic genomes across a large radiation of phyla.</title>
        <authorList>
            <person name="Brown C.T."/>
            <person name="Hug L.A."/>
            <person name="Thomas B.C."/>
            <person name="Sharon I."/>
            <person name="Castelle C.J."/>
            <person name="Singh A."/>
            <person name="Wilkins M.J."/>
            <person name="Williams K.H."/>
            <person name="Banfield J.F."/>
        </authorList>
    </citation>
    <scope>NUCLEOTIDE SEQUENCE [LARGE SCALE GENOMIC DNA]</scope>
</reference>
<name>A0A0G0XR21_9BACT</name>
<dbReference type="Gene3D" id="2.30.30.30">
    <property type="match status" value="1"/>
</dbReference>
<protein>
    <recommendedName>
        <fullName evidence="4 5">Large ribosomal subunit protein uL24</fullName>
    </recommendedName>
</protein>
<comment type="function">
    <text evidence="5">One of the proteins that surrounds the polypeptide exit tunnel on the outside of the subunit.</text>
</comment>
<gene>
    <name evidence="5" type="primary">rplX</name>
    <name evidence="7" type="ORF">UU50_C0007G0038</name>
</gene>
<evidence type="ECO:0000256" key="5">
    <source>
        <dbReference type="HAMAP-Rule" id="MF_01326"/>
    </source>
</evidence>
<comment type="caution">
    <text evidence="7">The sequence shown here is derived from an EMBL/GenBank/DDBJ whole genome shotgun (WGS) entry which is preliminary data.</text>
</comment>
<dbReference type="InterPro" id="IPR041988">
    <property type="entry name" value="Ribosomal_uL24_KOW"/>
</dbReference>
<dbReference type="GO" id="GO:0005840">
    <property type="term" value="C:ribosome"/>
    <property type="evidence" value="ECO:0007669"/>
    <property type="project" value="UniProtKB-KW"/>
</dbReference>
<comment type="similarity">
    <text evidence="1 5">Belongs to the universal ribosomal protein uL24 family.</text>
</comment>
<dbReference type="EMBL" id="LCAW01000007">
    <property type="protein sequence ID" value="KKR99350.1"/>
    <property type="molecule type" value="Genomic_DNA"/>
</dbReference>
<keyword evidence="3 5" id="KW-0687">Ribonucleoprotein</keyword>
<evidence type="ECO:0000313" key="7">
    <source>
        <dbReference type="EMBL" id="KKR99350.1"/>
    </source>
</evidence>
<dbReference type="Pfam" id="PF17136">
    <property type="entry name" value="ribosomal_L24"/>
    <property type="match status" value="1"/>
</dbReference>
<evidence type="ECO:0000256" key="2">
    <source>
        <dbReference type="ARBA" id="ARBA00022980"/>
    </source>
</evidence>
<dbReference type="Pfam" id="PF00467">
    <property type="entry name" value="KOW"/>
    <property type="match status" value="1"/>
</dbReference>
<dbReference type="GO" id="GO:0019843">
    <property type="term" value="F:rRNA binding"/>
    <property type="evidence" value="ECO:0007669"/>
    <property type="project" value="UniProtKB-UniRule"/>
</dbReference>
<dbReference type="InterPro" id="IPR003256">
    <property type="entry name" value="Ribosomal_uL24"/>
</dbReference>
<dbReference type="SUPFAM" id="SSF50104">
    <property type="entry name" value="Translation proteins SH3-like domain"/>
    <property type="match status" value="1"/>
</dbReference>
<evidence type="ECO:0000256" key="4">
    <source>
        <dbReference type="ARBA" id="ARBA00035206"/>
    </source>
</evidence>
<comment type="subunit">
    <text evidence="5">Part of the 50S ribosomal subunit.</text>
</comment>
<organism evidence="7 8">
    <name type="scientific">Candidatus Uhrbacteria bacterium GW2011_GWC1_41_20</name>
    <dbReference type="NCBI Taxonomy" id="1618983"/>
    <lineage>
        <taxon>Bacteria</taxon>
        <taxon>Candidatus Uhriibacteriota</taxon>
    </lineage>
</organism>
<accession>A0A0G0XR21</accession>
<evidence type="ECO:0000313" key="8">
    <source>
        <dbReference type="Proteomes" id="UP000033930"/>
    </source>
</evidence>
<dbReference type="CDD" id="cd06089">
    <property type="entry name" value="KOW_RPL26"/>
    <property type="match status" value="1"/>
</dbReference>
<keyword evidence="5" id="KW-0699">rRNA-binding</keyword>
<dbReference type="InterPro" id="IPR005824">
    <property type="entry name" value="KOW"/>
</dbReference>
<evidence type="ECO:0000256" key="3">
    <source>
        <dbReference type="ARBA" id="ARBA00023274"/>
    </source>
</evidence>
<evidence type="ECO:0000259" key="6">
    <source>
        <dbReference type="SMART" id="SM00739"/>
    </source>
</evidence>
<sequence>MKIKTGDMVRVTTGKDKNKTGKVLQVFPLLEKVVIEGVNTSVKHLKARGKTPGQRVEYTAPIDASNVAVVGKEGSGRVGYKFIKKDGKQVKVRILRTKEGTQDLE</sequence>
<dbReference type="InterPro" id="IPR014722">
    <property type="entry name" value="Rib_uL2_dom2"/>
</dbReference>
<feature type="domain" description="KOW" evidence="6">
    <location>
        <begin position="2"/>
        <end position="29"/>
    </location>
</feature>
<dbReference type="InterPro" id="IPR008991">
    <property type="entry name" value="Translation_prot_SH3-like_sf"/>
</dbReference>
<dbReference type="GO" id="GO:0006412">
    <property type="term" value="P:translation"/>
    <property type="evidence" value="ECO:0007669"/>
    <property type="project" value="UniProtKB-UniRule"/>
</dbReference>
<dbReference type="InterPro" id="IPR057264">
    <property type="entry name" value="Ribosomal_uL24_C"/>
</dbReference>
<dbReference type="AlphaFoldDB" id="A0A0G0XR21"/>
<comment type="function">
    <text evidence="5">One of two assembly initiator proteins, it binds directly to the 5'-end of the 23S rRNA, where it nucleates assembly of the 50S subunit.</text>
</comment>
<dbReference type="GO" id="GO:0003735">
    <property type="term" value="F:structural constituent of ribosome"/>
    <property type="evidence" value="ECO:0007669"/>
    <property type="project" value="InterPro"/>
</dbReference>
<dbReference type="HAMAP" id="MF_01326_B">
    <property type="entry name" value="Ribosomal_uL24_B"/>
    <property type="match status" value="1"/>
</dbReference>
<dbReference type="GO" id="GO:1990904">
    <property type="term" value="C:ribonucleoprotein complex"/>
    <property type="evidence" value="ECO:0007669"/>
    <property type="project" value="UniProtKB-KW"/>
</dbReference>
<dbReference type="PANTHER" id="PTHR12903">
    <property type="entry name" value="MITOCHONDRIAL RIBOSOMAL PROTEIN L24"/>
    <property type="match status" value="1"/>
</dbReference>
<keyword evidence="5" id="KW-0694">RNA-binding</keyword>
<keyword evidence="2 5" id="KW-0689">Ribosomal protein</keyword>
<dbReference type="SMART" id="SM00739">
    <property type="entry name" value="KOW"/>
    <property type="match status" value="1"/>
</dbReference>
<dbReference type="NCBIfam" id="TIGR01079">
    <property type="entry name" value="rplX_bact"/>
    <property type="match status" value="1"/>
</dbReference>
<dbReference type="Proteomes" id="UP000033930">
    <property type="component" value="Unassembled WGS sequence"/>
</dbReference>
<evidence type="ECO:0000256" key="1">
    <source>
        <dbReference type="ARBA" id="ARBA00010618"/>
    </source>
</evidence>